<reference evidence="5" key="1">
    <citation type="journal article" date="2014" name="Int. J. Syst. Evol. Microbiol.">
        <title>Complete genome of a new Firmicutes species belonging to the dominant human colonic microbiota ('Ruminococcus bicirculans') reveals two chromosomes and a selective capacity to utilize plant glucans.</title>
        <authorList>
            <consortium name="NISC Comparative Sequencing Program"/>
            <person name="Wegmann U."/>
            <person name="Louis P."/>
            <person name="Goesmann A."/>
            <person name="Henrissat B."/>
            <person name="Duncan S.H."/>
            <person name="Flint H.J."/>
        </authorList>
    </citation>
    <scope>NUCLEOTIDE SEQUENCE</scope>
    <source>
        <strain evidence="5">JCM 10667</strain>
    </source>
</reference>
<dbReference type="AlphaFoldDB" id="A0A7W7ICG2"/>
<dbReference type="InterPro" id="IPR051201">
    <property type="entry name" value="Chloro_Bact_Ser_Proteases"/>
</dbReference>
<dbReference type="GO" id="GO:0006508">
    <property type="term" value="P:proteolysis"/>
    <property type="evidence" value="ECO:0007669"/>
    <property type="project" value="UniProtKB-KW"/>
</dbReference>
<comment type="similarity">
    <text evidence="1">Belongs to the peptidase S1C family.</text>
</comment>
<organism evidence="6 7">
    <name type="scientific">Actinomadura livida</name>
    <dbReference type="NCBI Taxonomy" id="79909"/>
    <lineage>
        <taxon>Bacteria</taxon>
        <taxon>Bacillati</taxon>
        <taxon>Actinomycetota</taxon>
        <taxon>Actinomycetes</taxon>
        <taxon>Streptosporangiales</taxon>
        <taxon>Thermomonosporaceae</taxon>
        <taxon>Actinomadura</taxon>
    </lineage>
</organism>
<keyword evidence="8" id="KW-1185">Reference proteome</keyword>
<evidence type="ECO:0000256" key="2">
    <source>
        <dbReference type="ARBA" id="ARBA00022670"/>
    </source>
</evidence>
<evidence type="ECO:0000313" key="6">
    <source>
        <dbReference type="EMBL" id="MBB4774567.1"/>
    </source>
</evidence>
<dbReference type="RefSeq" id="WP_221480653.1">
    <property type="nucleotide sequence ID" value="NZ_BAAAHD010000066.1"/>
</dbReference>
<feature type="region of interest" description="Disordered" evidence="4">
    <location>
        <begin position="1"/>
        <end position="92"/>
    </location>
</feature>
<dbReference type="InterPro" id="IPR009003">
    <property type="entry name" value="Peptidase_S1_PA"/>
</dbReference>
<evidence type="ECO:0000313" key="7">
    <source>
        <dbReference type="Proteomes" id="UP000549343"/>
    </source>
</evidence>
<dbReference type="GO" id="GO:0004252">
    <property type="term" value="F:serine-type endopeptidase activity"/>
    <property type="evidence" value="ECO:0007669"/>
    <property type="project" value="InterPro"/>
</dbReference>
<feature type="compositionally biased region" description="Pro residues" evidence="4">
    <location>
        <begin position="36"/>
        <end position="45"/>
    </location>
</feature>
<evidence type="ECO:0000313" key="5">
    <source>
        <dbReference type="EMBL" id="GAA0588338.1"/>
    </source>
</evidence>
<dbReference type="PRINTS" id="PR00834">
    <property type="entry name" value="PROTEASES2C"/>
</dbReference>
<dbReference type="EMBL" id="BAAAHD010000066">
    <property type="protein sequence ID" value="GAA0588338.1"/>
    <property type="molecule type" value="Genomic_DNA"/>
</dbReference>
<proteinExistence type="inferred from homology"/>
<reference evidence="6 7" key="3">
    <citation type="submission" date="2020-08" db="EMBL/GenBank/DDBJ databases">
        <title>Sequencing the genomes of 1000 actinobacteria strains.</title>
        <authorList>
            <person name="Klenk H.-P."/>
        </authorList>
    </citation>
    <scope>NUCLEOTIDE SEQUENCE [LARGE SCALE GENOMIC DNA]</scope>
    <source>
        <strain evidence="6 7">DSM 44772</strain>
    </source>
</reference>
<dbReference type="Gene3D" id="2.40.10.10">
    <property type="entry name" value="Trypsin-like serine proteases"/>
    <property type="match status" value="2"/>
</dbReference>
<dbReference type="EC" id="3.4.21.-" evidence="6"/>
<dbReference type="PANTHER" id="PTHR43343:SF3">
    <property type="entry name" value="PROTEASE DO-LIKE 8, CHLOROPLASTIC"/>
    <property type="match status" value="1"/>
</dbReference>
<dbReference type="InterPro" id="IPR043504">
    <property type="entry name" value="Peptidase_S1_PA_chymotrypsin"/>
</dbReference>
<evidence type="ECO:0000256" key="4">
    <source>
        <dbReference type="SAM" id="MobiDB-lite"/>
    </source>
</evidence>
<comment type="caution">
    <text evidence="6">The sequence shown here is derived from an EMBL/GenBank/DDBJ whole genome shotgun (WGS) entry which is preliminary data.</text>
</comment>
<keyword evidence="2 6" id="KW-0645">Protease</keyword>
<evidence type="ECO:0000256" key="3">
    <source>
        <dbReference type="ARBA" id="ARBA00022801"/>
    </source>
</evidence>
<dbReference type="Proteomes" id="UP000549343">
    <property type="component" value="Unassembled WGS sequence"/>
</dbReference>
<evidence type="ECO:0000256" key="1">
    <source>
        <dbReference type="ARBA" id="ARBA00010541"/>
    </source>
</evidence>
<dbReference type="SUPFAM" id="SSF50494">
    <property type="entry name" value="Trypsin-like serine proteases"/>
    <property type="match status" value="1"/>
</dbReference>
<dbReference type="InterPro" id="IPR001940">
    <property type="entry name" value="Peptidase_S1C"/>
</dbReference>
<evidence type="ECO:0000313" key="8">
    <source>
        <dbReference type="Proteomes" id="UP001501427"/>
    </source>
</evidence>
<protein>
    <submittedName>
        <fullName evidence="6">Putative serine protease PepD</fullName>
        <ecNumber evidence="6">3.4.21.-</ecNumber>
    </submittedName>
</protein>
<dbReference type="Pfam" id="PF13365">
    <property type="entry name" value="Trypsin_2"/>
    <property type="match status" value="1"/>
</dbReference>
<reference evidence="5" key="4">
    <citation type="submission" date="2023-12" db="EMBL/GenBank/DDBJ databases">
        <authorList>
            <person name="Sun Q."/>
            <person name="Inoue M."/>
        </authorList>
    </citation>
    <scope>NUCLEOTIDE SEQUENCE</scope>
    <source>
        <strain evidence="5">JCM 10667</strain>
    </source>
</reference>
<name>A0A7W7ICG2_9ACTN</name>
<gene>
    <name evidence="6" type="ORF">F4557_002985</name>
    <name evidence="5" type="ORF">GCM10009546_58410</name>
</gene>
<sequence>MSYPPQADSRYGMGQSTTQYDLRDEVRYGLGDPRGPDFPSPPPTRTWPQEDPFRRPPPADPWALPERGRPDYGVPDYGTPDYGDPHRGRRGGPGRAVVAAVIAALLAGGVAGGVTGRLTANTPESTALQQSDAGPVQGGLSDVAARVQASVVSIEVRAAGAQGTGSGFVIDRRGHVLTNAHVVEGGGQVTVVLADQRRVRARLVGTDRALDLAVLAIPAAQAPAPLTFSRFSDVRVGDPVIALGSPLGLQGTVTSGIVSALNRQVRLGEGGGASTAVQTDASINPGNSGGPLVNARGEVIGVNTAIATLMRGGGGGSIGIGFAIPADRAREGALRLVR</sequence>
<dbReference type="EMBL" id="JACHMV010000001">
    <property type="protein sequence ID" value="MBB4774567.1"/>
    <property type="molecule type" value="Genomic_DNA"/>
</dbReference>
<dbReference type="PANTHER" id="PTHR43343">
    <property type="entry name" value="PEPTIDASE S12"/>
    <property type="match status" value="1"/>
</dbReference>
<reference evidence="8" key="2">
    <citation type="journal article" date="2019" name="Int. J. Syst. Evol. Microbiol.">
        <title>The Global Catalogue of Microorganisms (GCM) 10K type strain sequencing project: providing services to taxonomists for standard genome sequencing and annotation.</title>
        <authorList>
            <consortium name="The Broad Institute Genomics Platform"/>
            <consortium name="The Broad Institute Genome Sequencing Center for Infectious Disease"/>
            <person name="Wu L."/>
            <person name="Ma J."/>
        </authorList>
    </citation>
    <scope>NUCLEOTIDE SEQUENCE [LARGE SCALE GENOMIC DNA]</scope>
    <source>
        <strain evidence="8">JCM 10667</strain>
    </source>
</reference>
<dbReference type="Proteomes" id="UP001501427">
    <property type="component" value="Unassembled WGS sequence"/>
</dbReference>
<accession>A0A7W7ICG2</accession>
<keyword evidence="3 6" id="KW-0378">Hydrolase</keyword>